<dbReference type="Gene3D" id="3.40.50.720">
    <property type="entry name" value="NAD(P)-binding Rossmann-like Domain"/>
    <property type="match status" value="1"/>
</dbReference>
<protein>
    <recommendedName>
        <fullName evidence="2">Alanine dehydrogenase/pyridine nucleotide transhydrogenase N-terminal domain-containing protein</fullName>
    </recommendedName>
</protein>
<dbReference type="PANTHER" id="PTHR11133:SF23">
    <property type="entry name" value="SACCHAROPINE DEHYDROGENASE [NAD(+), L-LYSINE-FORMING]"/>
    <property type="match status" value="1"/>
</dbReference>
<name>A0A6C0BGV8_9ZZZZ</name>
<proteinExistence type="predicted"/>
<dbReference type="Pfam" id="PF05222">
    <property type="entry name" value="AlaDh_PNT_N"/>
    <property type="match status" value="1"/>
</dbReference>
<reference evidence="3" key="1">
    <citation type="journal article" date="2020" name="Nature">
        <title>Giant virus diversity and host interactions through global metagenomics.</title>
        <authorList>
            <person name="Schulz F."/>
            <person name="Roux S."/>
            <person name="Paez-Espino D."/>
            <person name="Jungbluth S."/>
            <person name="Walsh D.A."/>
            <person name="Denef V.J."/>
            <person name="McMahon K.D."/>
            <person name="Konstantinidis K.T."/>
            <person name="Eloe-Fadrosh E.A."/>
            <person name="Kyrpides N.C."/>
            <person name="Woyke T."/>
        </authorList>
    </citation>
    <scope>NUCLEOTIDE SEQUENCE</scope>
    <source>
        <strain evidence="3">GVMAG-M-3300013004-44</strain>
    </source>
</reference>
<sequence length="866" mass="99889">MNQSNHIEIESSVDTELQHEMKHSKNVNTVHVFHDIVDEKHERYMKSYHENTSLFWGIGIENESYLMLKKPLYNSKDFATLSLKSERYSVNYFNNFKSEPLIDCIKKLYTCKKLTYPNYINAHTFDKTDKQQRHRTTYQEIPQPNPAFTESIHSALLRESRLYKSMYDTSLVFDGDSIEFITQRFCNTTVSDCIKELVTIKQSFLNEVSPFFQKWGIGPIEYPHHNYGITTFLSSANKHLALCNNGTYHINLTLPTLLQNGTIVDKPAFVRQHLQLIKCIQMVEPLIVACYGTPDVLALTDQTNSMKYSMGSLRVTLSRYISLQTFDTEQPVNGKLLLMKKSNDPSRWYNQLEDTPYQMNQEIGADINFNKFKNHGIEIRFLDWFPEEYLAGLMNFFVLLAQHSLCLPSVSLDIIPYQNLIKNCVTKGCAYLLPVEESNLILHDLHLEPVDKEMSAFYLLLHISAVLYGKYHNGPIVQQMSPRMTNPVIVNYNWMAYQQLYRDVYGKPDLILRAEENPLDARTTIIPDHVKALLPYFTVLVESSPTRCFTDEDYRLKGAVIVKKDSWIASQDSYVIGLKGTIHPLSKRQTHLHFAHCFKGQPKYQITLGKLSSSVFIDYEYMLDKEKKRAVSFCKQSGKIGCYLALMTYYKRLQKKDKKAITVIPEFNETIYSEMLERLSAYHRPKVLLIGYGVVGKSCKEVLDRFEMNCTILTSKDTLSKEKMLKHDILIHATSLSPVTYPPFLLPADLQPSKVIHKPADLYDPVHLSVICDISCDVGNPHNLLPIYDTYTTKEQPIAPLSYQPSIDLIAIPNLPSLEPILSSTQFSSTLLPFLPELLYFHHAHPIREKAGILFHSYQKFRRMIE</sequence>
<dbReference type="SUPFAM" id="SSF52283">
    <property type="entry name" value="Formate/glycerate dehydrogenase catalytic domain-like"/>
    <property type="match status" value="1"/>
</dbReference>
<feature type="domain" description="Alanine dehydrogenase/pyridine nucleotide transhydrogenase N-terminal" evidence="2">
    <location>
        <begin position="511"/>
        <end position="640"/>
    </location>
</feature>
<organism evidence="3">
    <name type="scientific">viral metagenome</name>
    <dbReference type="NCBI Taxonomy" id="1070528"/>
    <lineage>
        <taxon>unclassified sequences</taxon>
        <taxon>metagenomes</taxon>
        <taxon>organismal metagenomes</taxon>
    </lineage>
</organism>
<dbReference type="EMBL" id="MN739158">
    <property type="protein sequence ID" value="QHS91320.1"/>
    <property type="molecule type" value="Genomic_DNA"/>
</dbReference>
<dbReference type="InterPro" id="IPR007886">
    <property type="entry name" value="AlaDH/PNT_N"/>
</dbReference>
<dbReference type="GO" id="GO:0004753">
    <property type="term" value="F:saccharopine dehydrogenase activity"/>
    <property type="evidence" value="ECO:0007669"/>
    <property type="project" value="TreeGrafter"/>
</dbReference>
<accession>A0A6C0BGV8</accession>
<dbReference type="GO" id="GO:0019878">
    <property type="term" value="P:lysine biosynthetic process via aminoadipic acid"/>
    <property type="evidence" value="ECO:0007669"/>
    <property type="project" value="TreeGrafter"/>
</dbReference>
<dbReference type="GO" id="GO:0005737">
    <property type="term" value="C:cytoplasm"/>
    <property type="evidence" value="ECO:0007669"/>
    <property type="project" value="TreeGrafter"/>
</dbReference>
<dbReference type="SMART" id="SM01003">
    <property type="entry name" value="AlaDh_PNT_N"/>
    <property type="match status" value="1"/>
</dbReference>
<evidence type="ECO:0000313" key="3">
    <source>
        <dbReference type="EMBL" id="QHS91320.1"/>
    </source>
</evidence>
<evidence type="ECO:0000256" key="1">
    <source>
        <dbReference type="ARBA" id="ARBA00023002"/>
    </source>
</evidence>
<evidence type="ECO:0000259" key="2">
    <source>
        <dbReference type="SMART" id="SM01003"/>
    </source>
</evidence>
<dbReference type="InterPro" id="IPR051168">
    <property type="entry name" value="AASS"/>
</dbReference>
<dbReference type="PANTHER" id="PTHR11133">
    <property type="entry name" value="SACCHAROPINE DEHYDROGENASE"/>
    <property type="match status" value="1"/>
</dbReference>
<keyword evidence="1" id="KW-0560">Oxidoreductase</keyword>
<dbReference type="AlphaFoldDB" id="A0A6C0BGV8"/>